<dbReference type="GeneID" id="64767037"/>
<keyword evidence="3" id="KW-1185">Reference proteome</keyword>
<protein>
    <submittedName>
        <fullName evidence="2">Uncharacterized protein</fullName>
    </submittedName>
</protein>
<sequence length="111" mass="12578">MTMAYGDDYIDHFSNEKYEAHRTNVEQARALGFRDLSPRNSWGTDCGEHVAVCQQCFAMVHYPLTDTSQTWPPRTEYVKGTDTLRAHLQSVHGASAEEDDHGVHRGDPAQR</sequence>
<evidence type="ECO:0000313" key="3">
    <source>
        <dbReference type="Proteomes" id="UP000316777"/>
    </source>
</evidence>
<evidence type="ECO:0000313" key="2">
    <source>
        <dbReference type="EMBL" id="QDH91791.1"/>
    </source>
</evidence>
<dbReference type="KEGG" id="vg:64767037"/>
<feature type="region of interest" description="Disordered" evidence="1">
    <location>
        <begin position="91"/>
        <end position="111"/>
    </location>
</feature>
<dbReference type="EMBL" id="MK937592">
    <property type="protein sequence ID" value="QDH91791.1"/>
    <property type="molecule type" value="Genomic_DNA"/>
</dbReference>
<organism evidence="2 3">
    <name type="scientific">Mycobacterium phage Phrappuccino</name>
    <dbReference type="NCBI Taxonomy" id="2591223"/>
    <lineage>
        <taxon>Viruses</taxon>
        <taxon>Duplodnaviria</taxon>
        <taxon>Heunggongvirae</taxon>
        <taxon>Uroviricota</taxon>
        <taxon>Caudoviricetes</taxon>
        <taxon>Phrappuccinovirus</taxon>
        <taxon>Phrappuccinovirus phrappuccino</taxon>
        <taxon>Phreappuccinovirus Phrappuccino</taxon>
    </lineage>
</organism>
<proteinExistence type="predicted"/>
<evidence type="ECO:0000256" key="1">
    <source>
        <dbReference type="SAM" id="MobiDB-lite"/>
    </source>
</evidence>
<accession>A0A514DDV1</accession>
<reference evidence="2 3" key="1">
    <citation type="submission" date="2019-05" db="EMBL/GenBank/DDBJ databases">
        <authorList>
            <person name="Pope W.H."/>
            <person name="Garlena R.A."/>
            <person name="Russell D.A."/>
            <person name="Jacobs-Sera D."/>
            <person name="Hatfull G.F."/>
        </authorList>
    </citation>
    <scope>NUCLEOTIDE SEQUENCE [LARGE SCALE GENOMIC DNA]</scope>
</reference>
<name>A0A514DDV1_9CAUD</name>
<dbReference type="RefSeq" id="YP_010059805.1">
    <property type="nucleotide sequence ID" value="NC_054727.1"/>
</dbReference>
<dbReference type="Proteomes" id="UP000316777">
    <property type="component" value="Segment"/>
</dbReference>
<gene>
    <name evidence="2" type="primary">116</name>
    <name evidence="2" type="ORF">SEA_PHRAPPUCCINO_116</name>
</gene>
<feature type="compositionally biased region" description="Basic and acidic residues" evidence="1">
    <location>
        <begin position="101"/>
        <end position="111"/>
    </location>
</feature>